<keyword evidence="5" id="KW-1185">Reference proteome</keyword>
<sequence>MSTAPGMEPEVVSSSASSSFILEEAPSGLRGVDAGEANSSPEMSLSTTVPKTSSPAGPNNLSVNRISSVQSAVTEKLRSGIPGNRGGTSAASRFIDPKDENGFAALSRRPAVAGAVTPAPSQQHPSPASTAPPHTHNGGAASSGHVTRTLANTSGAPANEEHPAVIEFSKSLSDKYLKCVLCAKVAVDVVLIGAQVSLACRRCALVLPGTQVTELPRPLREVMRAVKAAAGMPEPNNNSMADRRILRAKRPSQVAAATPSSAVLGAKEEREAATSRSVQDSTESAVAMQTVLGELTEAETAERQQIIGAETAKRSEMLTRKNVAGSTRPAPSAAAANPKSATSRDYKSQGDNKYEKAEYTAALELYTKAIKLNTVDHQSNFKFLYGNRSAAHFMAKRYNECIEDCLEVVRLDPSNVKMLSRAARSACTMGDLKRAVEIMESTPEGRMTGDMEAELARYRGGLEAYRHAERCFGTPEGDEQYRMLVAQFSDAVPFRIRSAESLRSENQYMRAAEVLEALSDSTRTPTVCRIMSECLYLSGFEYFERARKAILDAAQLDDACNTLLKKIDAVDDGKQKGNANFNKKNYGPAAEYYTAAIQAAADNDQVLRVLYCNRAAAYKELGRYREGVEDCTKALQIDKEFYKAYARRARCHEHLGDYFAAVRDFRKATEYDTTDRELARELKVAEQNLAREAEREKDFYFQLGVPRTATEREIKLKYRELSLRWHPDKCIGLDDDERERAEHKFKIISEAHATLADTLKRREYDAKQDRERFARPGAFNFSSTYSGSSSNDYYRGRHRTGGNGFW</sequence>
<dbReference type="SUPFAM" id="SSF46565">
    <property type="entry name" value="Chaperone J-domain"/>
    <property type="match status" value="1"/>
</dbReference>
<feature type="compositionally biased region" description="Polar residues" evidence="2">
    <location>
        <begin position="274"/>
        <end position="284"/>
    </location>
</feature>
<gene>
    <name evidence="4" type="ORF">JKF63_01810</name>
</gene>
<feature type="region of interest" description="Disordered" evidence="2">
    <location>
        <begin position="249"/>
        <end position="285"/>
    </location>
</feature>
<evidence type="ECO:0000256" key="2">
    <source>
        <dbReference type="SAM" id="MobiDB-lite"/>
    </source>
</evidence>
<evidence type="ECO:0000313" key="5">
    <source>
        <dbReference type="Proteomes" id="UP000674318"/>
    </source>
</evidence>
<dbReference type="OrthoDB" id="10250354at2759"/>
<dbReference type="RefSeq" id="XP_067754012.1">
    <property type="nucleotide sequence ID" value="XM_067897855.1"/>
</dbReference>
<feature type="repeat" description="TPR" evidence="1">
    <location>
        <begin position="642"/>
        <end position="675"/>
    </location>
</feature>
<dbReference type="Gene3D" id="1.25.40.10">
    <property type="entry name" value="Tetratricopeptide repeat domain"/>
    <property type="match status" value="2"/>
</dbReference>
<dbReference type="PROSITE" id="PS50005">
    <property type="entry name" value="TPR"/>
    <property type="match status" value="2"/>
</dbReference>
<dbReference type="PROSITE" id="PS50076">
    <property type="entry name" value="DNAJ_2"/>
    <property type="match status" value="1"/>
</dbReference>
<dbReference type="PROSITE" id="PS00636">
    <property type="entry name" value="DNAJ_1"/>
    <property type="match status" value="1"/>
</dbReference>
<evidence type="ECO:0000313" key="4">
    <source>
        <dbReference type="EMBL" id="KAG5493977.1"/>
    </source>
</evidence>
<proteinExistence type="predicted"/>
<feature type="repeat" description="TPR" evidence="1">
    <location>
        <begin position="343"/>
        <end position="376"/>
    </location>
</feature>
<feature type="compositionally biased region" description="Basic and acidic residues" evidence="2">
    <location>
        <begin position="342"/>
        <end position="352"/>
    </location>
</feature>
<feature type="compositionally biased region" description="Low complexity" evidence="2">
    <location>
        <begin position="324"/>
        <end position="341"/>
    </location>
</feature>
<feature type="compositionally biased region" description="Low complexity" evidence="2">
    <location>
        <begin position="117"/>
        <end position="136"/>
    </location>
</feature>
<dbReference type="SUPFAM" id="SSF48452">
    <property type="entry name" value="TPR-like"/>
    <property type="match status" value="2"/>
</dbReference>
<dbReference type="Pfam" id="PF00226">
    <property type="entry name" value="DnaJ"/>
    <property type="match status" value="1"/>
</dbReference>
<dbReference type="EMBL" id="JAFJZO010000034">
    <property type="protein sequence ID" value="KAG5493977.1"/>
    <property type="molecule type" value="Genomic_DNA"/>
</dbReference>
<feature type="domain" description="J" evidence="3">
    <location>
        <begin position="698"/>
        <end position="768"/>
    </location>
</feature>
<dbReference type="InterPro" id="IPR001623">
    <property type="entry name" value="DnaJ_domain"/>
</dbReference>
<dbReference type="FunFam" id="1.25.40.10:FF:000673">
    <property type="entry name" value="TPR-repeat-containing chaperone protein DNAJ"/>
    <property type="match status" value="1"/>
</dbReference>
<dbReference type="InterPro" id="IPR052758">
    <property type="entry name" value="SRC_co-chaperone"/>
</dbReference>
<dbReference type="InterPro" id="IPR018253">
    <property type="entry name" value="DnaJ_domain_CS"/>
</dbReference>
<dbReference type="Proteomes" id="UP000674318">
    <property type="component" value="Unassembled WGS sequence"/>
</dbReference>
<dbReference type="PANTHER" id="PTHR44200">
    <property type="entry name" value="DNAJ HOMOLOG SUBFAMILY C MEMBER 7"/>
    <property type="match status" value="1"/>
</dbReference>
<dbReference type="GeneID" id="94287932"/>
<dbReference type="SMART" id="SM00271">
    <property type="entry name" value="DnaJ"/>
    <property type="match status" value="1"/>
</dbReference>
<dbReference type="Gene3D" id="1.10.287.110">
    <property type="entry name" value="DnaJ domain"/>
    <property type="match status" value="1"/>
</dbReference>
<dbReference type="FunFam" id="1.25.40.10:FF:000786">
    <property type="entry name" value="TPR-repeat-containing chaperone protein DNAJ"/>
    <property type="match status" value="1"/>
</dbReference>
<feature type="region of interest" description="Disordered" evidence="2">
    <location>
        <begin position="320"/>
        <end position="352"/>
    </location>
</feature>
<feature type="region of interest" description="Disordered" evidence="2">
    <location>
        <begin position="112"/>
        <end position="145"/>
    </location>
</feature>
<evidence type="ECO:0000256" key="1">
    <source>
        <dbReference type="PROSITE-ProRule" id="PRU00339"/>
    </source>
</evidence>
<dbReference type="PANTHER" id="PTHR44200:SF2">
    <property type="entry name" value="CHAPERONE PROTEIN DNAJ, PUTATIVE-RELATED"/>
    <property type="match status" value="1"/>
</dbReference>
<dbReference type="SMART" id="SM00028">
    <property type="entry name" value="TPR"/>
    <property type="match status" value="5"/>
</dbReference>
<dbReference type="PRINTS" id="PR00625">
    <property type="entry name" value="JDOMAIN"/>
</dbReference>
<evidence type="ECO:0000259" key="3">
    <source>
        <dbReference type="PROSITE" id="PS50076"/>
    </source>
</evidence>
<dbReference type="InterPro" id="IPR011990">
    <property type="entry name" value="TPR-like_helical_dom_sf"/>
</dbReference>
<dbReference type="InterPro" id="IPR019734">
    <property type="entry name" value="TPR_rpt"/>
</dbReference>
<feature type="region of interest" description="Disordered" evidence="2">
    <location>
        <begin position="77"/>
        <end position="96"/>
    </location>
</feature>
<keyword evidence="1" id="KW-0802">TPR repeat</keyword>
<reference evidence="4 5" key="1">
    <citation type="submission" date="2021-02" db="EMBL/GenBank/DDBJ databases">
        <title>Porcisia hertigi Genome sequencing and assembly.</title>
        <authorList>
            <person name="Almutairi H."/>
            <person name="Gatherer D."/>
        </authorList>
    </citation>
    <scope>NUCLEOTIDE SEQUENCE [LARGE SCALE GENOMIC DNA]</scope>
    <source>
        <strain evidence="4 5">C119</strain>
    </source>
</reference>
<dbReference type="Pfam" id="PF13181">
    <property type="entry name" value="TPR_8"/>
    <property type="match status" value="1"/>
</dbReference>
<feature type="compositionally biased region" description="Polar residues" evidence="2">
    <location>
        <begin position="37"/>
        <end position="65"/>
    </location>
</feature>
<organism evidence="4 5">
    <name type="scientific">Porcisia hertigi</name>
    <dbReference type="NCBI Taxonomy" id="2761500"/>
    <lineage>
        <taxon>Eukaryota</taxon>
        <taxon>Discoba</taxon>
        <taxon>Euglenozoa</taxon>
        <taxon>Kinetoplastea</taxon>
        <taxon>Metakinetoplastina</taxon>
        <taxon>Trypanosomatida</taxon>
        <taxon>Trypanosomatidae</taxon>
        <taxon>Leishmaniinae</taxon>
        <taxon>Porcisia</taxon>
    </lineage>
</organism>
<dbReference type="InterPro" id="IPR036869">
    <property type="entry name" value="J_dom_sf"/>
</dbReference>
<accession>A0A836H5E8</accession>
<dbReference type="AlphaFoldDB" id="A0A836H5E8"/>
<feature type="region of interest" description="Disordered" evidence="2">
    <location>
        <begin position="24"/>
        <end position="65"/>
    </location>
</feature>
<dbReference type="KEGG" id="phet:94287932"/>
<comment type="caution">
    <text evidence="4">The sequence shown here is derived from an EMBL/GenBank/DDBJ whole genome shotgun (WGS) entry which is preliminary data.</text>
</comment>
<dbReference type="CDD" id="cd06257">
    <property type="entry name" value="DnaJ"/>
    <property type="match status" value="1"/>
</dbReference>
<protein>
    <recommendedName>
        <fullName evidence="3">J domain-containing protein</fullName>
    </recommendedName>
</protein>
<dbReference type="Pfam" id="PF00515">
    <property type="entry name" value="TPR_1"/>
    <property type="match status" value="1"/>
</dbReference>
<name>A0A836H5E8_9TRYP</name>